<evidence type="ECO:0000313" key="3">
    <source>
        <dbReference type="Proteomes" id="UP000801492"/>
    </source>
</evidence>
<organism evidence="2 3">
    <name type="scientific">Ignelater luminosus</name>
    <name type="common">Cucubano</name>
    <name type="synonym">Pyrophorus luminosus</name>
    <dbReference type="NCBI Taxonomy" id="2038154"/>
    <lineage>
        <taxon>Eukaryota</taxon>
        <taxon>Metazoa</taxon>
        <taxon>Ecdysozoa</taxon>
        <taxon>Arthropoda</taxon>
        <taxon>Hexapoda</taxon>
        <taxon>Insecta</taxon>
        <taxon>Pterygota</taxon>
        <taxon>Neoptera</taxon>
        <taxon>Endopterygota</taxon>
        <taxon>Coleoptera</taxon>
        <taxon>Polyphaga</taxon>
        <taxon>Elateriformia</taxon>
        <taxon>Elateroidea</taxon>
        <taxon>Elateridae</taxon>
        <taxon>Agrypninae</taxon>
        <taxon>Pyrophorini</taxon>
        <taxon>Ignelater</taxon>
    </lineage>
</organism>
<proteinExistence type="predicted"/>
<evidence type="ECO:0000256" key="1">
    <source>
        <dbReference type="SAM" id="MobiDB-lite"/>
    </source>
</evidence>
<dbReference type="EMBL" id="VTPC01056335">
    <property type="protein sequence ID" value="KAF2890226.1"/>
    <property type="molecule type" value="Genomic_DNA"/>
</dbReference>
<feature type="region of interest" description="Disordered" evidence="1">
    <location>
        <begin position="117"/>
        <end position="142"/>
    </location>
</feature>
<name>A0A8K0CR94_IGNLU</name>
<reference evidence="2" key="1">
    <citation type="submission" date="2019-08" db="EMBL/GenBank/DDBJ databases">
        <title>The genome of the North American firefly Photinus pyralis.</title>
        <authorList>
            <consortium name="Photinus pyralis genome working group"/>
            <person name="Fallon T.R."/>
            <person name="Sander Lower S.E."/>
            <person name="Weng J.-K."/>
        </authorList>
    </citation>
    <scope>NUCLEOTIDE SEQUENCE</scope>
    <source>
        <strain evidence="2">TRF0915ILg1</strain>
        <tissue evidence="2">Whole body</tissue>
    </source>
</reference>
<dbReference type="Proteomes" id="UP000801492">
    <property type="component" value="Unassembled WGS sequence"/>
</dbReference>
<gene>
    <name evidence="2" type="ORF">ILUMI_15947</name>
</gene>
<dbReference type="AlphaFoldDB" id="A0A8K0CR94"/>
<keyword evidence="3" id="KW-1185">Reference proteome</keyword>
<evidence type="ECO:0000313" key="2">
    <source>
        <dbReference type="EMBL" id="KAF2890226.1"/>
    </source>
</evidence>
<accession>A0A8K0CR94</accession>
<comment type="caution">
    <text evidence="2">The sequence shown here is derived from an EMBL/GenBank/DDBJ whole genome shotgun (WGS) entry which is preliminary data.</text>
</comment>
<sequence>MKPVFATDPKRLKAIGEKRKRLVRVTEGSGIRSISVLPTVSADGSFVAPLVIFKGGHPGTTYTTSSNVDRKQFPESDFNRIAPRKYKIKIEEAKQASENLIADEENHLVLQQSSTYHINNHGHSPEGEKKTNPQKKQKVTPNESLLVAESSDVVALYQDSSDNDFKQMQNAICYCPDYTRHPIRKPRMDKFKD</sequence>
<protein>
    <submittedName>
        <fullName evidence="2">Uncharacterized protein</fullName>
    </submittedName>
</protein>